<dbReference type="EMBL" id="QUTD01012061">
    <property type="protein sequence ID" value="RHY38740.1"/>
    <property type="molecule type" value="Genomic_DNA"/>
</dbReference>
<evidence type="ECO:0000313" key="8">
    <source>
        <dbReference type="EMBL" id="RHZ30996.1"/>
    </source>
</evidence>
<dbReference type="GO" id="GO:0001881">
    <property type="term" value="P:receptor recycling"/>
    <property type="evidence" value="ECO:0007669"/>
    <property type="project" value="TreeGrafter"/>
</dbReference>
<organism evidence="4 13">
    <name type="scientific">Aphanomyces astaci</name>
    <name type="common">Crayfish plague agent</name>
    <dbReference type="NCBI Taxonomy" id="112090"/>
    <lineage>
        <taxon>Eukaryota</taxon>
        <taxon>Sar</taxon>
        <taxon>Stramenopiles</taxon>
        <taxon>Oomycota</taxon>
        <taxon>Saprolegniomycetes</taxon>
        <taxon>Saprolegniales</taxon>
        <taxon>Verrucalvaceae</taxon>
        <taxon>Aphanomyces</taxon>
    </lineage>
</organism>
<evidence type="ECO:0000313" key="16">
    <source>
        <dbReference type="Proteomes" id="UP000286510"/>
    </source>
</evidence>
<evidence type="ECO:0000313" key="7">
    <source>
        <dbReference type="EMBL" id="RHY74116.1"/>
    </source>
</evidence>
<evidence type="ECO:0000313" key="6">
    <source>
        <dbReference type="EMBL" id="RHY50750.1"/>
    </source>
</evidence>
<evidence type="ECO:0000313" key="9">
    <source>
        <dbReference type="EMBL" id="RHZ38533.1"/>
    </source>
</evidence>
<dbReference type="Proteomes" id="UP000266239">
    <property type="component" value="Unassembled WGS sequence"/>
</dbReference>
<dbReference type="InterPro" id="IPR045188">
    <property type="entry name" value="Boi1/Boi2-like"/>
</dbReference>
<dbReference type="InterPro" id="IPR001849">
    <property type="entry name" value="PH_domain"/>
</dbReference>
<dbReference type="SUPFAM" id="SSF50729">
    <property type="entry name" value="PH domain-like"/>
    <property type="match status" value="1"/>
</dbReference>
<evidence type="ECO:0000256" key="1">
    <source>
        <dbReference type="ARBA" id="ARBA00022553"/>
    </source>
</evidence>
<accession>A0A397B8I5</accession>
<evidence type="ECO:0000313" key="14">
    <source>
        <dbReference type="Proteomes" id="UP000266643"/>
    </source>
</evidence>
<keyword evidence="1" id="KW-0597">Phosphoprotein</keyword>
<dbReference type="Proteomes" id="UP000265716">
    <property type="component" value="Unassembled WGS sequence"/>
</dbReference>
<evidence type="ECO:0000259" key="2">
    <source>
        <dbReference type="PROSITE" id="PS50003"/>
    </source>
</evidence>
<protein>
    <recommendedName>
        <fullName evidence="2">PH domain-containing protein</fullName>
    </recommendedName>
</protein>
<dbReference type="VEuPathDB" id="FungiDB:H257_01632"/>
<comment type="caution">
    <text evidence="4">The sequence shown here is derived from an EMBL/GenBank/DDBJ whole genome shotgun (WGS) entry which is preliminary data.</text>
</comment>
<evidence type="ECO:0000313" key="11">
    <source>
        <dbReference type="Proteomes" id="UP000265716"/>
    </source>
</evidence>
<dbReference type="EMBL" id="QUTF01008554">
    <property type="protein sequence ID" value="RHZ38533.1"/>
    <property type="molecule type" value="Genomic_DNA"/>
</dbReference>
<dbReference type="PANTHER" id="PTHR22902">
    <property type="entry name" value="SESQUIPEDALIAN"/>
    <property type="match status" value="1"/>
</dbReference>
<dbReference type="InterPro" id="IPR011993">
    <property type="entry name" value="PH-like_dom_sf"/>
</dbReference>
<dbReference type="GO" id="GO:0042147">
    <property type="term" value="P:retrograde transport, endosome to Golgi"/>
    <property type="evidence" value="ECO:0007669"/>
    <property type="project" value="TreeGrafter"/>
</dbReference>
<dbReference type="Gene3D" id="2.30.29.30">
    <property type="entry name" value="Pleckstrin-homology domain (PH domain)/Phosphotyrosine-binding domain (PTB)"/>
    <property type="match status" value="1"/>
</dbReference>
<dbReference type="Proteomes" id="UP000283543">
    <property type="component" value="Unassembled WGS sequence"/>
</dbReference>
<evidence type="ECO:0000313" key="15">
    <source>
        <dbReference type="Proteomes" id="UP000283543"/>
    </source>
</evidence>
<dbReference type="AlphaFoldDB" id="A0A397B8I5"/>
<dbReference type="EMBL" id="QUTC01006719">
    <property type="protein sequence ID" value="RHY50750.1"/>
    <property type="molecule type" value="Genomic_DNA"/>
</dbReference>
<sequence length="165" mass="18725">MNGSVYRMGSIYKQGSSRGWFGRDNWKARYAILTSDCLLYYKHRGGTLKGRVDLSQCTLQDIEIMPSDCLKSDSETKNTTIWRVRIKTPGRRFVMAAYSQADMDAWIEALENVVFQYGRPSSGSSVDTRLSSMDQYTEMKSTSYNTSVASTSSFRFRPTKASRIA</sequence>
<evidence type="ECO:0000313" key="3">
    <source>
        <dbReference type="EMBL" id="RHY03064.1"/>
    </source>
</evidence>
<dbReference type="GO" id="GO:0007032">
    <property type="term" value="P:endosome organization"/>
    <property type="evidence" value="ECO:0007669"/>
    <property type="project" value="TreeGrafter"/>
</dbReference>
<dbReference type="PROSITE" id="PS50003">
    <property type="entry name" value="PH_DOMAIN"/>
    <property type="match status" value="1"/>
</dbReference>
<dbReference type="GO" id="GO:0005802">
    <property type="term" value="C:trans-Golgi network"/>
    <property type="evidence" value="ECO:0007669"/>
    <property type="project" value="TreeGrafter"/>
</dbReference>
<dbReference type="EMBL" id="QUTB01002024">
    <property type="protein sequence ID" value="RHY74116.1"/>
    <property type="molecule type" value="Genomic_DNA"/>
</dbReference>
<dbReference type="EMBL" id="QUTA01005679">
    <property type="protein sequence ID" value="RHY14579.1"/>
    <property type="molecule type" value="Genomic_DNA"/>
</dbReference>
<gene>
    <name evidence="4" type="ORF">DYB25_010609</name>
    <name evidence="9" type="ORF">DYB26_015702</name>
    <name evidence="5" type="ORF">DYB30_010790</name>
    <name evidence="8" type="ORF">DYB31_015440</name>
    <name evidence="7" type="ORF">DYB34_013972</name>
    <name evidence="3" type="ORF">DYB36_003723</name>
    <name evidence="6" type="ORF">DYB38_009299</name>
</gene>
<dbReference type="Proteomes" id="UP000266643">
    <property type="component" value="Unassembled WGS sequence"/>
</dbReference>
<proteinExistence type="predicted"/>
<feature type="domain" description="PH" evidence="2">
    <location>
        <begin position="4"/>
        <end position="115"/>
    </location>
</feature>
<evidence type="ECO:0000313" key="13">
    <source>
        <dbReference type="Proteomes" id="UP000266239"/>
    </source>
</evidence>
<name>A0A397B8I5_APHAT</name>
<dbReference type="EMBL" id="QUSZ01007252">
    <property type="protein sequence ID" value="RHY03064.1"/>
    <property type="molecule type" value="Genomic_DNA"/>
</dbReference>
<dbReference type="SMART" id="SM00233">
    <property type="entry name" value="PH"/>
    <property type="match status" value="1"/>
</dbReference>
<evidence type="ECO:0000313" key="12">
    <source>
        <dbReference type="Proteomes" id="UP000266196"/>
    </source>
</evidence>
<evidence type="ECO:0000313" key="10">
    <source>
        <dbReference type="Proteomes" id="UP000265427"/>
    </source>
</evidence>
<dbReference type="GO" id="GO:0055037">
    <property type="term" value="C:recycling endosome"/>
    <property type="evidence" value="ECO:0007669"/>
    <property type="project" value="TreeGrafter"/>
</dbReference>
<dbReference type="Proteomes" id="UP000266196">
    <property type="component" value="Unassembled WGS sequence"/>
</dbReference>
<dbReference type="Proteomes" id="UP000286510">
    <property type="component" value="Unassembled WGS sequence"/>
</dbReference>
<reference evidence="10 11" key="1">
    <citation type="submission" date="2018-08" db="EMBL/GenBank/DDBJ databases">
        <title>Aphanomyces genome sequencing and annotation.</title>
        <authorList>
            <person name="Minardi D."/>
            <person name="Oidtmann B."/>
            <person name="Van Der Giezen M."/>
            <person name="Studholme D.J."/>
        </authorList>
    </citation>
    <scope>NUCLEOTIDE SEQUENCE [LARGE SCALE GENOMIC DNA]</scope>
    <source>
        <strain evidence="8 12">197901</strain>
        <strain evidence="5 14">D2</strain>
        <strain evidence="9 16">FDL457</strain>
        <strain evidence="3 10">Kv</strain>
        <strain evidence="6 11">SA</strain>
        <strain evidence="7 15">Si</strain>
        <strain evidence="4 13">Yx</strain>
    </source>
</reference>
<dbReference type="Proteomes" id="UP000265427">
    <property type="component" value="Unassembled WGS sequence"/>
</dbReference>
<dbReference type="PANTHER" id="PTHR22902:SF27">
    <property type="entry name" value="PLECKSTRIN HOMOLOGY DOMAIN-CONTAINING FAMILY A MEMBER 3"/>
    <property type="match status" value="1"/>
</dbReference>
<dbReference type="GO" id="GO:0005769">
    <property type="term" value="C:early endosome"/>
    <property type="evidence" value="ECO:0007669"/>
    <property type="project" value="TreeGrafter"/>
</dbReference>
<evidence type="ECO:0000313" key="4">
    <source>
        <dbReference type="EMBL" id="RHY14579.1"/>
    </source>
</evidence>
<evidence type="ECO:0000313" key="5">
    <source>
        <dbReference type="EMBL" id="RHY38740.1"/>
    </source>
</evidence>
<dbReference type="Pfam" id="PF00169">
    <property type="entry name" value="PH"/>
    <property type="match status" value="1"/>
</dbReference>
<dbReference type="EMBL" id="QUTE01006956">
    <property type="protein sequence ID" value="RHZ30996.1"/>
    <property type="molecule type" value="Genomic_DNA"/>
</dbReference>
<dbReference type="GO" id="GO:0005829">
    <property type="term" value="C:cytosol"/>
    <property type="evidence" value="ECO:0007669"/>
    <property type="project" value="GOC"/>
</dbReference>